<accession>A0A127Q6R7</accession>
<dbReference type="AlphaFoldDB" id="A0A127Q6R7"/>
<name>A0A127Q6R7_9BURK</name>
<evidence type="ECO:0000256" key="2">
    <source>
        <dbReference type="ARBA" id="ARBA00022723"/>
    </source>
</evidence>
<dbReference type="STRING" id="279113.CPter91_3401"/>
<evidence type="ECO:0000256" key="3">
    <source>
        <dbReference type="ARBA" id="ARBA00022833"/>
    </source>
</evidence>
<dbReference type="InterPro" id="IPR036291">
    <property type="entry name" value="NAD(P)-bd_dom_sf"/>
</dbReference>
<sequence length="152" mass="16634">MGAEVTVLSQSLSKADDAMRFGADHCYATGMADTFQALAGRFDLIICTVSAELDWNAYLSLLAIDGSLVIIGIPEKSIPLSALSLVVGRRSLSGSLMGSIKETQEMLDFCGRHDIAAEIQTIRIQDVNDAYERLEKNDVRYRFVIDIASLQD</sequence>
<feature type="domain" description="Alcohol dehydrogenase-like C-terminal" evidence="5">
    <location>
        <begin position="1"/>
        <end position="110"/>
    </location>
</feature>
<dbReference type="FunFam" id="3.40.50.720:FF:000022">
    <property type="entry name" value="Cinnamyl alcohol dehydrogenase"/>
    <property type="match status" value="1"/>
</dbReference>
<evidence type="ECO:0000256" key="4">
    <source>
        <dbReference type="ARBA" id="ARBA00023002"/>
    </source>
</evidence>
<evidence type="ECO:0000259" key="5">
    <source>
        <dbReference type="Pfam" id="PF00107"/>
    </source>
</evidence>
<gene>
    <name evidence="6" type="ORF">CPter91_3401</name>
</gene>
<keyword evidence="3" id="KW-0862">Zinc</keyword>
<dbReference type="EMBL" id="CP013234">
    <property type="protein sequence ID" value="AMP05727.1"/>
    <property type="molecule type" value="Genomic_DNA"/>
</dbReference>
<dbReference type="Gene3D" id="3.90.180.10">
    <property type="entry name" value="Medium-chain alcohol dehydrogenases, catalytic domain"/>
    <property type="match status" value="1"/>
</dbReference>
<evidence type="ECO:0000256" key="1">
    <source>
        <dbReference type="ARBA" id="ARBA00001947"/>
    </source>
</evidence>
<evidence type="ECO:0000313" key="7">
    <source>
        <dbReference type="Proteomes" id="UP000074561"/>
    </source>
</evidence>
<comment type="cofactor">
    <cofactor evidence="1">
        <name>Zn(2+)</name>
        <dbReference type="ChEBI" id="CHEBI:29105"/>
    </cofactor>
</comment>
<proteinExistence type="predicted"/>
<evidence type="ECO:0000313" key="6">
    <source>
        <dbReference type="EMBL" id="AMP05727.1"/>
    </source>
</evidence>
<dbReference type="Gene3D" id="3.40.50.720">
    <property type="entry name" value="NAD(P)-binding Rossmann-like Domain"/>
    <property type="match status" value="1"/>
</dbReference>
<dbReference type="PANTHER" id="PTHR42683">
    <property type="entry name" value="ALDEHYDE REDUCTASE"/>
    <property type="match status" value="1"/>
</dbReference>
<dbReference type="GO" id="GO:0008106">
    <property type="term" value="F:alcohol dehydrogenase (NADP+) activity"/>
    <property type="evidence" value="ECO:0007669"/>
    <property type="project" value="UniProtKB-ARBA"/>
</dbReference>
<keyword evidence="2" id="KW-0479">Metal-binding</keyword>
<dbReference type="SUPFAM" id="SSF51735">
    <property type="entry name" value="NAD(P)-binding Rossmann-fold domains"/>
    <property type="match status" value="1"/>
</dbReference>
<dbReference type="KEGG" id="cpra:CPter91_3401"/>
<dbReference type="GO" id="GO:0046872">
    <property type="term" value="F:metal ion binding"/>
    <property type="evidence" value="ECO:0007669"/>
    <property type="project" value="UniProtKB-KW"/>
</dbReference>
<dbReference type="Proteomes" id="UP000074561">
    <property type="component" value="Chromosome"/>
</dbReference>
<keyword evidence="4" id="KW-0560">Oxidoreductase</keyword>
<protein>
    <submittedName>
        <fullName evidence="6">Zinc-binding dehydrogenase family protein</fullName>
    </submittedName>
</protein>
<dbReference type="Pfam" id="PF00107">
    <property type="entry name" value="ADH_zinc_N"/>
    <property type="match status" value="1"/>
</dbReference>
<reference evidence="6 7" key="1">
    <citation type="submission" date="2015-11" db="EMBL/GenBank/DDBJ databases">
        <title>Exploring the genomic traits of fungus-feeding bacterial genus Collimonas.</title>
        <authorList>
            <person name="Song C."/>
            <person name="Schmidt R."/>
            <person name="de Jager V."/>
            <person name="Krzyzanowska D."/>
            <person name="Jongedijk E."/>
            <person name="Cankar K."/>
            <person name="Beekwilder J."/>
            <person name="van Veen A."/>
            <person name="de Boer W."/>
            <person name="van Veen J.A."/>
            <person name="Garbeva P."/>
        </authorList>
    </citation>
    <scope>NUCLEOTIDE SEQUENCE [LARGE SCALE GENOMIC DNA]</scope>
    <source>
        <strain evidence="6 7">Ter91</strain>
    </source>
</reference>
<dbReference type="InterPro" id="IPR047109">
    <property type="entry name" value="CAD-like"/>
</dbReference>
<dbReference type="PATRIC" id="fig|279113.9.peg.3359"/>
<dbReference type="InterPro" id="IPR013149">
    <property type="entry name" value="ADH-like_C"/>
</dbReference>
<organism evidence="6 7">
    <name type="scientific">Collimonas pratensis</name>
    <dbReference type="NCBI Taxonomy" id="279113"/>
    <lineage>
        <taxon>Bacteria</taxon>
        <taxon>Pseudomonadati</taxon>
        <taxon>Pseudomonadota</taxon>
        <taxon>Betaproteobacteria</taxon>
        <taxon>Burkholderiales</taxon>
        <taxon>Oxalobacteraceae</taxon>
        <taxon>Collimonas</taxon>
    </lineage>
</organism>